<dbReference type="Proteomes" id="UP001597237">
    <property type="component" value="Unassembled WGS sequence"/>
</dbReference>
<accession>A0ABW4N583</accession>
<dbReference type="Pfam" id="PF02620">
    <property type="entry name" value="YceD"/>
    <property type="match status" value="1"/>
</dbReference>
<evidence type="ECO:0000313" key="2">
    <source>
        <dbReference type="EMBL" id="MFD1785119.1"/>
    </source>
</evidence>
<keyword evidence="3" id="KW-1185">Reference proteome</keyword>
<gene>
    <name evidence="2" type="ORF">ACFSC0_17095</name>
</gene>
<comment type="caution">
    <text evidence="2">The sequence shown here is derived from an EMBL/GenBank/DDBJ whole genome shotgun (WGS) entry which is preliminary data.</text>
</comment>
<dbReference type="EMBL" id="JBHUEY010000006">
    <property type="protein sequence ID" value="MFD1785119.1"/>
    <property type="molecule type" value="Genomic_DNA"/>
</dbReference>
<sequence length="170" mass="18385">MSAHTIRLSELARGPVTREIVADEAERKAIAKRLGLLSLPSLRARVTVRPWLDGAEVGGRFEAVVEQECGVTLDAFEQPVAGDIEVRVVPAGSPHAPSAEGPEMELDPDAPDQPDELAGEEVDLGEYLVEHLALEIDPFPRKPGVAFEYQKPEGDDSPFAVLKGLKDRKG</sequence>
<feature type="region of interest" description="Disordered" evidence="1">
    <location>
        <begin position="145"/>
        <end position="170"/>
    </location>
</feature>
<dbReference type="InterPro" id="IPR003772">
    <property type="entry name" value="YceD"/>
</dbReference>
<name>A0ABW4N583_9CAUL</name>
<evidence type="ECO:0000256" key="1">
    <source>
        <dbReference type="SAM" id="MobiDB-lite"/>
    </source>
</evidence>
<evidence type="ECO:0000313" key="3">
    <source>
        <dbReference type="Proteomes" id="UP001597237"/>
    </source>
</evidence>
<feature type="region of interest" description="Disordered" evidence="1">
    <location>
        <begin position="90"/>
        <end position="120"/>
    </location>
</feature>
<dbReference type="RefSeq" id="WP_377282073.1">
    <property type="nucleotide sequence ID" value="NZ_JBHRSI010000005.1"/>
</dbReference>
<proteinExistence type="predicted"/>
<reference evidence="3" key="1">
    <citation type="journal article" date="2019" name="Int. J. Syst. Evol. Microbiol.">
        <title>The Global Catalogue of Microorganisms (GCM) 10K type strain sequencing project: providing services to taxonomists for standard genome sequencing and annotation.</title>
        <authorList>
            <consortium name="The Broad Institute Genomics Platform"/>
            <consortium name="The Broad Institute Genome Sequencing Center for Infectious Disease"/>
            <person name="Wu L."/>
            <person name="Ma J."/>
        </authorList>
    </citation>
    <scope>NUCLEOTIDE SEQUENCE [LARGE SCALE GENOMIC DNA]</scope>
    <source>
        <strain evidence="3">DFY28</strain>
    </source>
</reference>
<feature type="compositionally biased region" description="Acidic residues" evidence="1">
    <location>
        <begin position="102"/>
        <end position="120"/>
    </location>
</feature>
<protein>
    <submittedName>
        <fullName evidence="2">YceD family protein</fullName>
    </submittedName>
</protein>
<organism evidence="2 3">
    <name type="scientific">Phenylobacterium terrae</name>
    <dbReference type="NCBI Taxonomy" id="2665495"/>
    <lineage>
        <taxon>Bacteria</taxon>
        <taxon>Pseudomonadati</taxon>
        <taxon>Pseudomonadota</taxon>
        <taxon>Alphaproteobacteria</taxon>
        <taxon>Caulobacterales</taxon>
        <taxon>Caulobacteraceae</taxon>
        <taxon>Phenylobacterium</taxon>
    </lineage>
</organism>